<feature type="compositionally biased region" description="Basic and acidic residues" evidence="1">
    <location>
        <begin position="437"/>
        <end position="453"/>
    </location>
</feature>
<accession>A0ABU7L5G1</accession>
<dbReference type="Pfam" id="PF13810">
    <property type="entry name" value="DUF4185"/>
    <property type="match status" value="1"/>
</dbReference>
<dbReference type="EMBL" id="JAUTXY010000001">
    <property type="protein sequence ID" value="MEE2056587.1"/>
    <property type="molecule type" value="Genomic_DNA"/>
</dbReference>
<dbReference type="InterPro" id="IPR025442">
    <property type="entry name" value="DUF4185"/>
</dbReference>
<feature type="compositionally biased region" description="Low complexity" evidence="1">
    <location>
        <begin position="50"/>
        <end position="67"/>
    </location>
</feature>
<evidence type="ECO:0000256" key="1">
    <source>
        <dbReference type="SAM" id="MobiDB-lite"/>
    </source>
</evidence>
<gene>
    <name evidence="4" type="ORF">Q7514_03465</name>
</gene>
<evidence type="ECO:0000313" key="5">
    <source>
        <dbReference type="Proteomes" id="UP001336020"/>
    </source>
</evidence>
<evidence type="ECO:0000256" key="2">
    <source>
        <dbReference type="SAM" id="SignalP"/>
    </source>
</evidence>
<feature type="signal peptide" evidence="2">
    <location>
        <begin position="1"/>
        <end position="41"/>
    </location>
</feature>
<keyword evidence="5" id="KW-1185">Reference proteome</keyword>
<feature type="chain" id="PRO_5045922711" evidence="2">
    <location>
        <begin position="42"/>
        <end position="465"/>
    </location>
</feature>
<protein>
    <submittedName>
        <fullName evidence="4">DUF4185 domain-containing protein</fullName>
    </submittedName>
</protein>
<comment type="caution">
    <text evidence="4">The sequence shown here is derived from an EMBL/GenBank/DDBJ whole genome shotgun (WGS) entry which is preliminary data.</text>
</comment>
<feature type="domain" description="DUF4185" evidence="3">
    <location>
        <begin position="111"/>
        <end position="424"/>
    </location>
</feature>
<dbReference type="RefSeq" id="WP_330131832.1">
    <property type="nucleotide sequence ID" value="NZ_JAUTXY010000001.1"/>
</dbReference>
<dbReference type="SUPFAM" id="SSF89372">
    <property type="entry name" value="Fucose-specific lectin"/>
    <property type="match status" value="1"/>
</dbReference>
<keyword evidence="2" id="KW-0732">Signal</keyword>
<evidence type="ECO:0000313" key="4">
    <source>
        <dbReference type="EMBL" id="MEE2056587.1"/>
    </source>
</evidence>
<sequence>MPTRTCWSRPVRTSARRVRGTVLATGVALLLASSVAAPVTAQPLGGSSGSSGSSGAPGSSGSADSPGGPCGQSAGSSLGRALPWLTGAPDGRLPVLTGRTQAVEMMTGPGSPNDTIDRFNVSGTDLGIMWDNDGAGGARHTLIAFGDTVGDCDADGDDWRSNVLFRSSTTDIGAGIRIDSSPLDGPNNSKAIIPGFGIPGEYTVIPTAAVAVDGVQYMRVMGVQSWDEPGSWTTLYSALWTSTDNGENWTPNPLTVRANVPIDLPGVPNVDARNADFQQSAFVKPGDGFVYEYGTPSGRHGSALLARVPEADIENLAAYTYWNGTTWVPELAQAVPVIPSPVSELSVQWNDYLGKYVAMYTDATNSLVIRQADRPEGPWSGTQTILSGVLVPSLYGGFMHPWTSGQYLDFVATTWDRYNVIQFRTDLNGLQMAATDQADRPDPAVTGESRRVGTELPGGEVVPTE</sequence>
<proteinExistence type="predicted"/>
<feature type="region of interest" description="Disordered" evidence="1">
    <location>
        <begin position="435"/>
        <end position="465"/>
    </location>
</feature>
<dbReference type="Proteomes" id="UP001336020">
    <property type="component" value="Unassembled WGS sequence"/>
</dbReference>
<name>A0ABU7L5G1_9NOCA</name>
<reference evidence="4 5" key="1">
    <citation type="submission" date="2023-07" db="EMBL/GenBank/DDBJ databases">
        <authorList>
            <person name="Girao M."/>
            <person name="Carvalho M.F."/>
        </authorList>
    </citation>
    <scope>NUCLEOTIDE SEQUENCE [LARGE SCALE GENOMIC DNA]</scope>
    <source>
        <strain evidence="4 5">YIM65754</strain>
    </source>
</reference>
<feature type="region of interest" description="Disordered" evidence="1">
    <location>
        <begin position="43"/>
        <end position="83"/>
    </location>
</feature>
<evidence type="ECO:0000259" key="3">
    <source>
        <dbReference type="Pfam" id="PF13810"/>
    </source>
</evidence>
<organism evidence="4 5">
    <name type="scientific">Rhodococcus artemisiae</name>
    <dbReference type="NCBI Taxonomy" id="714159"/>
    <lineage>
        <taxon>Bacteria</taxon>
        <taxon>Bacillati</taxon>
        <taxon>Actinomycetota</taxon>
        <taxon>Actinomycetes</taxon>
        <taxon>Mycobacteriales</taxon>
        <taxon>Nocardiaceae</taxon>
        <taxon>Rhodococcus</taxon>
    </lineage>
</organism>